<evidence type="ECO:0000313" key="7">
    <source>
        <dbReference type="EMBL" id="MFC3994404.1"/>
    </source>
</evidence>
<dbReference type="Gene3D" id="1.20.1250.20">
    <property type="entry name" value="MFS general substrate transporter like domains"/>
    <property type="match status" value="2"/>
</dbReference>
<reference evidence="8" key="1">
    <citation type="journal article" date="2019" name="Int. J. Syst. Evol. Microbiol.">
        <title>The Global Catalogue of Microorganisms (GCM) 10K type strain sequencing project: providing services to taxonomists for standard genome sequencing and annotation.</title>
        <authorList>
            <consortium name="The Broad Institute Genomics Platform"/>
            <consortium name="The Broad Institute Genome Sequencing Center for Infectious Disease"/>
            <person name="Wu L."/>
            <person name="Ma J."/>
        </authorList>
    </citation>
    <scope>NUCLEOTIDE SEQUENCE [LARGE SCALE GENOMIC DNA]</scope>
    <source>
        <strain evidence="8">TBRC 1826</strain>
    </source>
</reference>
<proteinExistence type="predicted"/>
<sequence>MITALATAGIVVAVMQTVMIPIVPALPALIGASVADASWALTAPLLAGAVATPVAGRLGDMFGKRRVLLASLGVLVAGSLVGAFSSSLVPLVAGRALQGCAMGVIPLGISLMRDELPPERLGSAIGLMSSSLGVGGALGLPAAAAVAQYADWHALFWGSALMGAVALVWVARAVPETAQRSGGRFDAVGAVGLSIGLTCLLLAVSKGGAWGWTSTLTLGLLATAAVVFTAWTFWELRARDPLVDLRTTVRRQVLLTNITSVAVGFSMFAQALVLPQLLQLPESTGYGLGRSMLVAGACVAPGGLMMLFISPVAARVARAWGSKVSLMIGTVVITAGYGLALVFLREVWQIVIVGCVIGCGVAMAYSALPALIMSAVPTSETAAANGLNALMRSIGTSTASAVTGVVLAYMTTRVGPLEVPTLDGFRVALAIGAAAALAGLALASFIPGRPRPVGAARP</sequence>
<protein>
    <submittedName>
        <fullName evidence="7">MFS transporter</fullName>
    </submittedName>
</protein>
<organism evidence="7 8">
    <name type="scientific">Nocardiopsis sediminis</name>
    <dbReference type="NCBI Taxonomy" id="1778267"/>
    <lineage>
        <taxon>Bacteria</taxon>
        <taxon>Bacillati</taxon>
        <taxon>Actinomycetota</taxon>
        <taxon>Actinomycetes</taxon>
        <taxon>Streptosporangiales</taxon>
        <taxon>Nocardiopsidaceae</taxon>
        <taxon>Nocardiopsis</taxon>
    </lineage>
</organism>
<evidence type="ECO:0000256" key="2">
    <source>
        <dbReference type="ARBA" id="ARBA00022692"/>
    </source>
</evidence>
<evidence type="ECO:0000313" key="8">
    <source>
        <dbReference type="Proteomes" id="UP001595847"/>
    </source>
</evidence>
<feature type="transmembrane region" description="Helical" evidence="5">
    <location>
        <begin position="37"/>
        <end position="55"/>
    </location>
</feature>
<dbReference type="CDD" id="cd17504">
    <property type="entry name" value="MFS_MMR_MDR_like"/>
    <property type="match status" value="1"/>
</dbReference>
<dbReference type="RefSeq" id="WP_378529280.1">
    <property type="nucleotide sequence ID" value="NZ_JBHSBH010000002.1"/>
</dbReference>
<evidence type="ECO:0000259" key="6">
    <source>
        <dbReference type="PROSITE" id="PS50850"/>
    </source>
</evidence>
<name>A0ABV8FEC2_9ACTN</name>
<feature type="transmembrane region" description="Helical" evidence="5">
    <location>
        <begin position="293"/>
        <end position="314"/>
    </location>
</feature>
<keyword evidence="3 5" id="KW-1133">Transmembrane helix</keyword>
<feature type="transmembrane region" description="Helical" evidence="5">
    <location>
        <begin position="92"/>
        <end position="112"/>
    </location>
</feature>
<feature type="transmembrane region" description="Helical" evidence="5">
    <location>
        <begin position="393"/>
        <end position="412"/>
    </location>
</feature>
<gene>
    <name evidence="7" type="ORF">ACFOVU_00640</name>
</gene>
<dbReference type="PANTHER" id="PTHR23501">
    <property type="entry name" value="MAJOR FACILITATOR SUPERFAMILY"/>
    <property type="match status" value="1"/>
</dbReference>
<dbReference type="PANTHER" id="PTHR23501:SF197">
    <property type="entry name" value="COMD"/>
    <property type="match status" value="1"/>
</dbReference>
<evidence type="ECO:0000256" key="3">
    <source>
        <dbReference type="ARBA" id="ARBA00022989"/>
    </source>
</evidence>
<evidence type="ECO:0000256" key="5">
    <source>
        <dbReference type="SAM" id="Phobius"/>
    </source>
</evidence>
<keyword evidence="8" id="KW-1185">Reference proteome</keyword>
<dbReference type="Pfam" id="PF07690">
    <property type="entry name" value="MFS_1"/>
    <property type="match status" value="1"/>
</dbReference>
<feature type="transmembrane region" description="Helical" evidence="5">
    <location>
        <begin position="152"/>
        <end position="171"/>
    </location>
</feature>
<feature type="transmembrane region" description="Helical" evidence="5">
    <location>
        <begin position="124"/>
        <end position="146"/>
    </location>
</feature>
<dbReference type="InterPro" id="IPR036259">
    <property type="entry name" value="MFS_trans_sf"/>
</dbReference>
<keyword evidence="2 5" id="KW-0812">Transmembrane</keyword>
<feature type="transmembrane region" description="Helical" evidence="5">
    <location>
        <begin position="326"/>
        <end position="344"/>
    </location>
</feature>
<dbReference type="Proteomes" id="UP001595847">
    <property type="component" value="Unassembled WGS sequence"/>
</dbReference>
<evidence type="ECO:0000256" key="1">
    <source>
        <dbReference type="ARBA" id="ARBA00004651"/>
    </source>
</evidence>
<dbReference type="SUPFAM" id="SSF103473">
    <property type="entry name" value="MFS general substrate transporter"/>
    <property type="match status" value="1"/>
</dbReference>
<feature type="transmembrane region" description="Helical" evidence="5">
    <location>
        <begin position="350"/>
        <end position="372"/>
    </location>
</feature>
<dbReference type="PROSITE" id="PS50850">
    <property type="entry name" value="MFS"/>
    <property type="match status" value="1"/>
</dbReference>
<comment type="subcellular location">
    <subcellularLocation>
        <location evidence="1">Cell membrane</location>
        <topology evidence="1">Multi-pass membrane protein</topology>
    </subcellularLocation>
</comment>
<feature type="transmembrane region" description="Helical" evidence="5">
    <location>
        <begin position="424"/>
        <end position="446"/>
    </location>
</feature>
<dbReference type="InterPro" id="IPR011701">
    <property type="entry name" value="MFS"/>
</dbReference>
<feature type="transmembrane region" description="Helical" evidence="5">
    <location>
        <begin position="183"/>
        <end position="204"/>
    </location>
</feature>
<dbReference type="InterPro" id="IPR020846">
    <property type="entry name" value="MFS_dom"/>
</dbReference>
<accession>A0ABV8FEC2</accession>
<feature type="domain" description="Major facilitator superfamily (MFS) profile" evidence="6">
    <location>
        <begin position="1"/>
        <end position="451"/>
    </location>
</feature>
<evidence type="ECO:0000256" key="4">
    <source>
        <dbReference type="ARBA" id="ARBA00023136"/>
    </source>
</evidence>
<feature type="transmembrane region" description="Helical" evidence="5">
    <location>
        <begin position="254"/>
        <end position="273"/>
    </location>
</feature>
<feature type="transmembrane region" description="Helical" evidence="5">
    <location>
        <begin position="67"/>
        <end position="86"/>
    </location>
</feature>
<feature type="transmembrane region" description="Helical" evidence="5">
    <location>
        <begin position="210"/>
        <end position="234"/>
    </location>
</feature>
<keyword evidence="4 5" id="KW-0472">Membrane</keyword>
<dbReference type="EMBL" id="JBHSBH010000002">
    <property type="protein sequence ID" value="MFC3994404.1"/>
    <property type="molecule type" value="Genomic_DNA"/>
</dbReference>
<comment type="caution">
    <text evidence="7">The sequence shown here is derived from an EMBL/GenBank/DDBJ whole genome shotgun (WGS) entry which is preliminary data.</text>
</comment>